<proteinExistence type="predicted"/>
<gene>
    <name evidence="2" type="ORF">WMSIL1_LOCUS13068</name>
</gene>
<protein>
    <recommendedName>
        <fullName evidence="1">Small ribosomal subunit protein mS35 mitochondrial conserved domain-containing protein</fullName>
    </recommendedName>
</protein>
<dbReference type="GO" id="GO:0003735">
    <property type="term" value="F:structural constituent of ribosome"/>
    <property type="evidence" value="ECO:0007669"/>
    <property type="project" value="InterPro"/>
</dbReference>
<keyword evidence="3" id="KW-1185">Reference proteome</keyword>
<accession>A0A564Z822</accession>
<dbReference type="PANTHER" id="PTHR13490:SF0">
    <property type="entry name" value="SMALL RIBOSOMAL SUBUNIT PROTEIN MS35"/>
    <property type="match status" value="1"/>
</dbReference>
<dbReference type="PANTHER" id="PTHR13490">
    <property type="entry name" value="MITOCHONDRIAL 28S RIBOSOMAL PROTEIN S28"/>
    <property type="match status" value="1"/>
</dbReference>
<evidence type="ECO:0000313" key="2">
    <source>
        <dbReference type="EMBL" id="VUZ55153.1"/>
    </source>
</evidence>
<dbReference type="InterPro" id="IPR039848">
    <property type="entry name" value="Ribosomal_mS35_mt"/>
</dbReference>
<dbReference type="Proteomes" id="UP000321570">
    <property type="component" value="Unassembled WGS sequence"/>
</dbReference>
<dbReference type="GO" id="GO:0032543">
    <property type="term" value="P:mitochondrial translation"/>
    <property type="evidence" value="ECO:0007669"/>
    <property type="project" value="InterPro"/>
</dbReference>
<name>A0A564Z822_HYMDI</name>
<organism evidence="2 3">
    <name type="scientific">Hymenolepis diminuta</name>
    <name type="common">Rat tapeworm</name>
    <dbReference type="NCBI Taxonomy" id="6216"/>
    <lineage>
        <taxon>Eukaryota</taxon>
        <taxon>Metazoa</taxon>
        <taxon>Spiralia</taxon>
        <taxon>Lophotrochozoa</taxon>
        <taxon>Platyhelminthes</taxon>
        <taxon>Cestoda</taxon>
        <taxon>Eucestoda</taxon>
        <taxon>Cyclophyllidea</taxon>
        <taxon>Hymenolepididae</taxon>
        <taxon>Hymenolepis</taxon>
    </lineage>
</organism>
<dbReference type="EMBL" id="CABIJS010000688">
    <property type="protein sequence ID" value="VUZ55153.1"/>
    <property type="molecule type" value="Genomic_DNA"/>
</dbReference>
<feature type="domain" description="Small ribosomal subunit protein mS35 mitochondrial conserved" evidence="1">
    <location>
        <begin position="183"/>
        <end position="267"/>
    </location>
</feature>
<dbReference type="GO" id="GO:0005763">
    <property type="term" value="C:mitochondrial small ribosomal subunit"/>
    <property type="evidence" value="ECO:0007669"/>
    <property type="project" value="TreeGrafter"/>
</dbReference>
<reference evidence="2 3" key="1">
    <citation type="submission" date="2019-07" db="EMBL/GenBank/DDBJ databases">
        <authorList>
            <person name="Jastrzebski P J."/>
            <person name="Paukszto L."/>
            <person name="Jastrzebski P J."/>
        </authorList>
    </citation>
    <scope>NUCLEOTIDE SEQUENCE [LARGE SCALE GENOMIC DNA]</scope>
    <source>
        <strain evidence="2 3">WMS-il1</strain>
    </source>
</reference>
<evidence type="ECO:0000259" key="1">
    <source>
        <dbReference type="Pfam" id="PF10213"/>
    </source>
</evidence>
<dbReference type="Pfam" id="PF10213">
    <property type="entry name" value="MRP-S28"/>
    <property type="match status" value="1"/>
</dbReference>
<dbReference type="InterPro" id="IPR019349">
    <property type="entry name" value="Ribosomal_mS35_mit"/>
</dbReference>
<evidence type="ECO:0000313" key="3">
    <source>
        <dbReference type="Proteomes" id="UP000321570"/>
    </source>
</evidence>
<sequence>MILRSLVLRSVVQRSLIFRFSSTDVGETVLPTSSNAALEISKEKKKIKKLVIPGLSAVQSNQVEIYQQKFSELHERKVENDDWSNVWPCENFFSPYMFPAPIRQGHSKNLVENGGLPPAKYANAELLKIPNFLHLTPRHVEKHCHALKKLLTKWPSGLKTNADVNLHYPVEVITQSFTNSSPSIRDSRARRVTIRVQLKSLGLDERAKIKLLRMAKVYGFERGMAQYYSAEDVLELSSDRCPVSTQNYDYLTYVLSVLTMESKKHEAWEDEETGSYLDFKWERSQQRKRIQDLLSGETDPSKVEELPAVKAYRAALEAMFKTPTEENTGPWKKPKKQPKIRHYHWPEIKDVIFEPVVGADVPENLEAYAEAVKRLYTEGKSSSV</sequence>
<dbReference type="AlphaFoldDB" id="A0A564Z822"/>